<dbReference type="Proteomes" id="UP000177039">
    <property type="component" value="Unassembled WGS sequence"/>
</dbReference>
<dbReference type="EMBL" id="MFBT01000033">
    <property type="protein sequence ID" value="OGD98641.1"/>
    <property type="molecule type" value="Genomic_DNA"/>
</dbReference>
<sequence>MDFLKWLFSHRTWLWHKWLVIAQAIGNFQAQVILSLFYLVILLPVGLMFRFLADPLRLRWQKALRQKTNFGKWEHPKENLGEARKQY</sequence>
<dbReference type="AlphaFoldDB" id="A0A1F5H3G4"/>
<gene>
    <name evidence="2" type="ORF">A3B54_02660</name>
</gene>
<evidence type="ECO:0000256" key="1">
    <source>
        <dbReference type="SAM" id="Phobius"/>
    </source>
</evidence>
<keyword evidence="1" id="KW-1133">Transmembrane helix</keyword>
<evidence type="ECO:0000313" key="3">
    <source>
        <dbReference type="Proteomes" id="UP000177039"/>
    </source>
</evidence>
<protein>
    <submittedName>
        <fullName evidence="2">Uncharacterized protein</fullName>
    </submittedName>
</protein>
<accession>A0A1F5H3G4</accession>
<comment type="caution">
    <text evidence="2">The sequence shown here is derived from an EMBL/GenBank/DDBJ whole genome shotgun (WGS) entry which is preliminary data.</text>
</comment>
<feature type="transmembrane region" description="Helical" evidence="1">
    <location>
        <begin position="32"/>
        <end position="53"/>
    </location>
</feature>
<keyword evidence="1" id="KW-0812">Transmembrane</keyword>
<keyword evidence="1" id="KW-0472">Membrane</keyword>
<organism evidence="2 3">
    <name type="scientific">Candidatus Curtissbacteria bacterium RIFCSPLOWO2_01_FULL_42_50</name>
    <dbReference type="NCBI Taxonomy" id="1797730"/>
    <lineage>
        <taxon>Bacteria</taxon>
        <taxon>Candidatus Curtissiibacteriota</taxon>
    </lineage>
</organism>
<proteinExistence type="predicted"/>
<reference evidence="2 3" key="1">
    <citation type="journal article" date="2016" name="Nat. Commun.">
        <title>Thousands of microbial genomes shed light on interconnected biogeochemical processes in an aquifer system.</title>
        <authorList>
            <person name="Anantharaman K."/>
            <person name="Brown C.T."/>
            <person name="Hug L.A."/>
            <person name="Sharon I."/>
            <person name="Castelle C.J."/>
            <person name="Probst A.J."/>
            <person name="Thomas B.C."/>
            <person name="Singh A."/>
            <person name="Wilkins M.J."/>
            <person name="Karaoz U."/>
            <person name="Brodie E.L."/>
            <person name="Williams K.H."/>
            <person name="Hubbard S.S."/>
            <person name="Banfield J.F."/>
        </authorList>
    </citation>
    <scope>NUCLEOTIDE SEQUENCE [LARGE SCALE GENOMIC DNA]</scope>
</reference>
<evidence type="ECO:0000313" key="2">
    <source>
        <dbReference type="EMBL" id="OGD98641.1"/>
    </source>
</evidence>
<name>A0A1F5H3G4_9BACT</name>